<dbReference type="GeneTree" id="ENSGT00910000146857"/>
<evidence type="ECO:0000313" key="2">
    <source>
        <dbReference type="Ensembl" id="ENSSBOP00000029074.1"/>
    </source>
</evidence>
<protein>
    <submittedName>
        <fullName evidence="2">Uncharacterized protein</fullName>
    </submittedName>
</protein>
<dbReference type="Ensembl" id="ENSSBOT00000045955.1">
    <property type="protein sequence ID" value="ENSSBOP00000029074.1"/>
    <property type="gene ID" value="ENSSBOG00000030891.1"/>
</dbReference>
<dbReference type="AlphaFoldDB" id="A0A2K6UB17"/>
<proteinExistence type="predicted"/>
<reference evidence="2" key="2">
    <citation type="submission" date="2025-09" db="UniProtKB">
        <authorList>
            <consortium name="Ensembl"/>
        </authorList>
    </citation>
    <scope>IDENTIFICATION</scope>
</reference>
<sequence length="164" mass="16823">VEGEQGEDGKTAAGPGGSSSWSGRSRPWPSRARLLAAQSSALEPPSTACAPEPLSAPCSGAAFPRRLLRADALPGLLFRFPAPNCCSLPGLGRPASPGHQRLSPSPRPELIRGAAPGLASVSAPGSATPCNPASLAEASPWRKPRGQWPLALPRGLRSRVAART</sequence>
<evidence type="ECO:0000256" key="1">
    <source>
        <dbReference type="SAM" id="MobiDB-lite"/>
    </source>
</evidence>
<organism evidence="2 3">
    <name type="scientific">Saimiri boliviensis boliviensis</name>
    <name type="common">Bolivian squirrel monkey</name>
    <dbReference type="NCBI Taxonomy" id="39432"/>
    <lineage>
        <taxon>Eukaryota</taxon>
        <taxon>Metazoa</taxon>
        <taxon>Chordata</taxon>
        <taxon>Craniata</taxon>
        <taxon>Vertebrata</taxon>
        <taxon>Euteleostomi</taxon>
        <taxon>Mammalia</taxon>
        <taxon>Eutheria</taxon>
        <taxon>Euarchontoglires</taxon>
        <taxon>Primates</taxon>
        <taxon>Haplorrhini</taxon>
        <taxon>Platyrrhini</taxon>
        <taxon>Cebidae</taxon>
        <taxon>Saimiriinae</taxon>
        <taxon>Saimiri</taxon>
    </lineage>
</organism>
<dbReference type="OMA" id="PPRHHWG"/>
<reference evidence="2" key="1">
    <citation type="submission" date="2025-08" db="UniProtKB">
        <authorList>
            <consortium name="Ensembl"/>
        </authorList>
    </citation>
    <scope>IDENTIFICATION</scope>
</reference>
<feature type="region of interest" description="Disordered" evidence="1">
    <location>
        <begin position="91"/>
        <end position="149"/>
    </location>
</feature>
<accession>A0A2K6UB17</accession>
<keyword evidence="3" id="KW-1185">Reference proteome</keyword>
<feature type="compositionally biased region" description="Low complexity" evidence="1">
    <location>
        <begin position="18"/>
        <end position="42"/>
    </location>
</feature>
<dbReference type="Proteomes" id="UP000233220">
    <property type="component" value="Unplaced"/>
</dbReference>
<evidence type="ECO:0000313" key="3">
    <source>
        <dbReference type="Proteomes" id="UP000233220"/>
    </source>
</evidence>
<feature type="region of interest" description="Disordered" evidence="1">
    <location>
        <begin position="1"/>
        <end position="55"/>
    </location>
</feature>
<name>A0A2K6UB17_SAIBB</name>